<evidence type="ECO:0000313" key="3">
    <source>
        <dbReference type="Proteomes" id="UP000801492"/>
    </source>
</evidence>
<comment type="caution">
    <text evidence="2">The sequence shown here is derived from an EMBL/GenBank/DDBJ whole genome shotgun (WGS) entry which is preliminary data.</text>
</comment>
<evidence type="ECO:0000313" key="2">
    <source>
        <dbReference type="EMBL" id="KAF2889843.1"/>
    </source>
</evidence>
<protein>
    <recommendedName>
        <fullName evidence="1">Transposable element P transposase-like RNase H C-terminal domain-containing protein</fullName>
    </recommendedName>
</protein>
<dbReference type="AlphaFoldDB" id="A0A8K0G920"/>
<reference evidence="2" key="1">
    <citation type="submission" date="2019-08" db="EMBL/GenBank/DDBJ databases">
        <title>The genome of the North American firefly Photinus pyralis.</title>
        <authorList>
            <consortium name="Photinus pyralis genome working group"/>
            <person name="Fallon T.R."/>
            <person name="Sander Lower S.E."/>
            <person name="Weng J.-K."/>
        </authorList>
    </citation>
    <scope>NUCLEOTIDE SEQUENCE</scope>
    <source>
        <strain evidence="2">TRF0915ILg1</strain>
        <tissue evidence="2">Whole body</tissue>
    </source>
</reference>
<dbReference type="Proteomes" id="UP000801492">
    <property type="component" value="Unassembled WGS sequence"/>
</dbReference>
<dbReference type="InterPro" id="IPR048367">
    <property type="entry name" value="TNP-like_RNaseH_C"/>
</dbReference>
<dbReference type="OrthoDB" id="7440550at2759"/>
<dbReference type="EMBL" id="VTPC01061752">
    <property type="protein sequence ID" value="KAF2889843.1"/>
    <property type="molecule type" value="Genomic_DNA"/>
</dbReference>
<dbReference type="Pfam" id="PF21789">
    <property type="entry name" value="TNP-like_RNaseH_C"/>
    <property type="match status" value="1"/>
</dbReference>
<evidence type="ECO:0000259" key="1">
    <source>
        <dbReference type="Pfam" id="PF21789"/>
    </source>
</evidence>
<accession>A0A8K0G920</accession>
<sequence length="189" mass="21202">SVNQDPLENLFDLVRQHGVRNTNPTCHQFVAALKNSVVNNLSNISTNGNCENDNCSPLSNLTNFLEGCYDNPQNLDVIDYKEFVPESTSNIEDNQATAYVTGYLLHKIVIPDCDACKKTFLSGEVTNKHIFVNFKEHRNATTNLIYASEKAITTYTKYITGCMNIWNTVITCSKLKINLKSLTRSSLIL</sequence>
<keyword evidence="3" id="KW-1185">Reference proteome</keyword>
<feature type="domain" description="Transposable element P transposase-like RNase H C-terminal" evidence="1">
    <location>
        <begin position="2"/>
        <end position="32"/>
    </location>
</feature>
<proteinExistence type="predicted"/>
<name>A0A8K0G920_IGNLU</name>
<gene>
    <name evidence="2" type="ORF">ILUMI_16330</name>
</gene>
<feature type="non-terminal residue" evidence="2">
    <location>
        <position position="1"/>
    </location>
</feature>
<organism evidence="2 3">
    <name type="scientific">Ignelater luminosus</name>
    <name type="common">Cucubano</name>
    <name type="synonym">Pyrophorus luminosus</name>
    <dbReference type="NCBI Taxonomy" id="2038154"/>
    <lineage>
        <taxon>Eukaryota</taxon>
        <taxon>Metazoa</taxon>
        <taxon>Ecdysozoa</taxon>
        <taxon>Arthropoda</taxon>
        <taxon>Hexapoda</taxon>
        <taxon>Insecta</taxon>
        <taxon>Pterygota</taxon>
        <taxon>Neoptera</taxon>
        <taxon>Endopterygota</taxon>
        <taxon>Coleoptera</taxon>
        <taxon>Polyphaga</taxon>
        <taxon>Elateriformia</taxon>
        <taxon>Elateroidea</taxon>
        <taxon>Elateridae</taxon>
        <taxon>Agrypninae</taxon>
        <taxon>Pyrophorini</taxon>
        <taxon>Ignelater</taxon>
    </lineage>
</organism>